<dbReference type="Proteomes" id="UP000245119">
    <property type="component" value="Linkage Group LG9"/>
</dbReference>
<keyword evidence="3" id="KW-0472">Membrane</keyword>
<comment type="caution">
    <text evidence="5">The sequence shown here is derived from an EMBL/GenBank/DDBJ whole genome shotgun (WGS) entry which is preliminary data.</text>
</comment>
<evidence type="ECO:0000256" key="3">
    <source>
        <dbReference type="SAM" id="Phobius"/>
    </source>
</evidence>
<evidence type="ECO:0000256" key="1">
    <source>
        <dbReference type="ARBA" id="ARBA00022536"/>
    </source>
</evidence>
<sequence length="554" mass="60562">MLRNAKVTVDNKLCYTFAPDYHRPIATEITCNPPLVGRKVRIQKDNDTSLPFLALCQVQVWVCNNNYYGFDCTNTCGNCSGGTCQPWSGECPRGCSAGYQTPGCEAGYQPPLCKEFCTNDSYGLNCSNTCGNCSEGTSCNPVSGECPLGKAACPVVDNEISTCTRPTMTTKCTDGYVVAGCTHTCGRCSNRAPCISTTELCPTECEDGWQTDQCKASKGLPIGRSTVRVALVRFDSRVEIINGFLDSLAVFTESVCNMTYPSNFGTNTGGALRTVRETVLEGREKEDGVKDVVITITDGMSEDPDATKEETTLLREQGVQLVWLYVYKVAGPIVDEKNFMDSQGDTVTWIESFRDLSDDVFWQVLEAVGAERSPMMLIGEEFSLLTTRPFSAVHVTVLWTTDPGAADDRRETHFSPRASVTLPSRRCPRRQIVREVGMDTIVLKRVDIAWETVSVAGPVAGAAVGCAVVFFIIGAVFGWWLRKSRFQQPSANGSSPCGISMTSDTGTSRSTSRSDKKVDTTPDYTTNVYDALKARDDNNTTAYTSLNFHTDVHR</sequence>
<dbReference type="SUPFAM" id="SSF53300">
    <property type="entry name" value="vWA-like"/>
    <property type="match status" value="1"/>
</dbReference>
<keyword evidence="3" id="KW-0812">Transmembrane</keyword>
<evidence type="ECO:0000313" key="6">
    <source>
        <dbReference type="Proteomes" id="UP000245119"/>
    </source>
</evidence>
<evidence type="ECO:0000256" key="2">
    <source>
        <dbReference type="SAM" id="MobiDB-lite"/>
    </source>
</evidence>
<evidence type="ECO:0000313" key="5">
    <source>
        <dbReference type="EMBL" id="PVD24659.1"/>
    </source>
</evidence>
<dbReference type="GO" id="GO:0005044">
    <property type="term" value="F:scavenger receptor activity"/>
    <property type="evidence" value="ECO:0007669"/>
    <property type="project" value="InterPro"/>
</dbReference>
<evidence type="ECO:0000259" key="4">
    <source>
        <dbReference type="PROSITE" id="PS50234"/>
    </source>
</evidence>
<proteinExistence type="predicted"/>
<dbReference type="Gene3D" id="2.60.120.260">
    <property type="entry name" value="Galactose-binding domain-like"/>
    <property type="match status" value="1"/>
</dbReference>
<reference evidence="5 6" key="1">
    <citation type="submission" date="2018-04" db="EMBL/GenBank/DDBJ databases">
        <title>The genome of golden apple snail Pomacea canaliculata provides insight into stress tolerance and invasive adaptation.</title>
        <authorList>
            <person name="Liu C."/>
            <person name="Liu B."/>
            <person name="Ren Y."/>
            <person name="Zhang Y."/>
            <person name="Wang H."/>
            <person name="Li S."/>
            <person name="Jiang F."/>
            <person name="Yin L."/>
            <person name="Zhang G."/>
            <person name="Qian W."/>
            <person name="Fan W."/>
        </authorList>
    </citation>
    <scope>NUCLEOTIDE SEQUENCE [LARGE SCALE GENOMIC DNA]</scope>
    <source>
        <strain evidence="5">SZHN2017</strain>
        <tissue evidence="5">Muscle</tissue>
    </source>
</reference>
<dbReference type="PROSITE" id="PS50234">
    <property type="entry name" value="VWFA"/>
    <property type="match status" value="1"/>
</dbReference>
<dbReference type="PANTHER" id="PTHR24043">
    <property type="entry name" value="SCAVENGER RECEPTOR CLASS F"/>
    <property type="match status" value="1"/>
</dbReference>
<dbReference type="Pfam" id="PF00092">
    <property type="entry name" value="VWA"/>
    <property type="match status" value="1"/>
</dbReference>
<gene>
    <name evidence="5" type="ORF">C0Q70_15143</name>
</gene>
<dbReference type="InterPro" id="IPR002035">
    <property type="entry name" value="VWF_A"/>
</dbReference>
<dbReference type="CDD" id="cd01450">
    <property type="entry name" value="vWFA_subfamily_ECM"/>
    <property type="match status" value="1"/>
</dbReference>
<protein>
    <recommendedName>
        <fullName evidence="4">VWFA domain-containing protein</fullName>
    </recommendedName>
</protein>
<dbReference type="InterPro" id="IPR042635">
    <property type="entry name" value="MEGF10/SREC1/2-like"/>
</dbReference>
<dbReference type="EMBL" id="PZQS01000009">
    <property type="protein sequence ID" value="PVD24659.1"/>
    <property type="molecule type" value="Genomic_DNA"/>
</dbReference>
<dbReference type="OrthoDB" id="6160470at2759"/>
<keyword evidence="3" id="KW-1133">Transmembrane helix</keyword>
<dbReference type="Gene3D" id="3.40.50.410">
    <property type="entry name" value="von Willebrand factor, type A domain"/>
    <property type="match status" value="1"/>
</dbReference>
<dbReference type="PANTHER" id="PTHR24043:SF8">
    <property type="entry name" value="EGF-LIKE DOMAIN-CONTAINING PROTEIN"/>
    <property type="match status" value="1"/>
</dbReference>
<feature type="transmembrane region" description="Helical" evidence="3">
    <location>
        <begin position="459"/>
        <end position="481"/>
    </location>
</feature>
<dbReference type="InterPro" id="IPR036465">
    <property type="entry name" value="vWFA_dom_sf"/>
</dbReference>
<feature type="domain" description="VWFA" evidence="4">
    <location>
        <begin position="220"/>
        <end position="368"/>
    </location>
</feature>
<dbReference type="Gene3D" id="2.170.300.10">
    <property type="entry name" value="Tie2 ligand-binding domain superfamily"/>
    <property type="match status" value="1"/>
</dbReference>
<name>A0A2T7NU05_POMCA</name>
<organism evidence="5 6">
    <name type="scientific">Pomacea canaliculata</name>
    <name type="common">Golden apple snail</name>
    <dbReference type="NCBI Taxonomy" id="400727"/>
    <lineage>
        <taxon>Eukaryota</taxon>
        <taxon>Metazoa</taxon>
        <taxon>Spiralia</taxon>
        <taxon>Lophotrochozoa</taxon>
        <taxon>Mollusca</taxon>
        <taxon>Gastropoda</taxon>
        <taxon>Caenogastropoda</taxon>
        <taxon>Architaenioglossa</taxon>
        <taxon>Ampullarioidea</taxon>
        <taxon>Ampullariidae</taxon>
        <taxon>Pomacea</taxon>
    </lineage>
</organism>
<dbReference type="AlphaFoldDB" id="A0A2T7NU05"/>
<keyword evidence="6" id="KW-1185">Reference proteome</keyword>
<feature type="compositionally biased region" description="Low complexity" evidence="2">
    <location>
        <begin position="500"/>
        <end position="511"/>
    </location>
</feature>
<keyword evidence="1" id="KW-0245">EGF-like domain</keyword>
<feature type="region of interest" description="Disordered" evidence="2">
    <location>
        <begin position="489"/>
        <end position="520"/>
    </location>
</feature>
<accession>A0A2T7NU05</accession>